<evidence type="ECO:0000256" key="2">
    <source>
        <dbReference type="ARBA" id="ARBA00005771"/>
    </source>
</evidence>
<name>A0A8J1LTJ2_XENLA</name>
<dbReference type="Pfam" id="PF00685">
    <property type="entry name" value="Sulfotransfer_1"/>
    <property type="match status" value="1"/>
</dbReference>
<dbReference type="Proteomes" id="UP000186698">
    <property type="component" value="Chromosome 9_10L"/>
</dbReference>
<evidence type="ECO:0000313" key="7">
    <source>
        <dbReference type="Proteomes" id="UP000186698"/>
    </source>
</evidence>
<dbReference type="GeneID" id="108703829"/>
<dbReference type="GO" id="GO:0004062">
    <property type="term" value="F:aryl sulfotransferase activity"/>
    <property type="evidence" value="ECO:0000318"/>
    <property type="project" value="GO_Central"/>
</dbReference>
<evidence type="ECO:0000256" key="1">
    <source>
        <dbReference type="ARBA" id="ARBA00004496"/>
    </source>
</evidence>
<keyword evidence="4 5" id="KW-0808">Transferase</keyword>
<dbReference type="EC" id="2.8.2.-" evidence="5"/>
<feature type="domain" description="Sulfotransferase" evidence="6">
    <location>
        <begin position="53"/>
        <end position="304"/>
    </location>
</feature>
<evidence type="ECO:0000256" key="5">
    <source>
        <dbReference type="RuleBase" id="RU361155"/>
    </source>
</evidence>
<dbReference type="PANTHER" id="PTHR11783">
    <property type="entry name" value="SULFOTRANSFERASE SULT"/>
    <property type="match status" value="1"/>
</dbReference>
<evidence type="ECO:0000259" key="6">
    <source>
        <dbReference type="Pfam" id="PF00685"/>
    </source>
</evidence>
<organism evidence="7 8">
    <name type="scientific">Xenopus laevis</name>
    <name type="common">African clawed frog</name>
    <dbReference type="NCBI Taxonomy" id="8355"/>
    <lineage>
        <taxon>Eukaryota</taxon>
        <taxon>Metazoa</taxon>
        <taxon>Chordata</taxon>
        <taxon>Craniata</taxon>
        <taxon>Vertebrata</taxon>
        <taxon>Euteleostomi</taxon>
        <taxon>Amphibia</taxon>
        <taxon>Batrachia</taxon>
        <taxon>Anura</taxon>
        <taxon>Pipoidea</taxon>
        <taxon>Pipidae</taxon>
        <taxon>Xenopodinae</taxon>
        <taxon>Xenopus</taxon>
        <taxon>Xenopus</taxon>
    </lineage>
</organism>
<dbReference type="Gene3D" id="3.40.50.300">
    <property type="entry name" value="P-loop containing nucleotide triphosphate hydrolases"/>
    <property type="match status" value="1"/>
</dbReference>
<sequence>MSLFPTSMDPAMMEEMVKKMENFQATMGHIEGVPLLSTTCDMWDTIYNFQARKDDILIATYPKSGTTWMQEIVDLILQEGDVQKSMRAPCYIKVPFIDLVPPKPMPSGVELAQTMNSPRILKTHLPINLLPPSFWEKNTKVVYVARNAKDSMVSYYYFHKMNKYLPDSGTWDNFFSEFLSGDVPWGSWFDNVLGWWKAVDKHQILFIFYEDMIQDPMREIKKVMKFLGKDLSDEVLEKIKYHTSFQAMKENPMTNNSTVPKTIMDQTISPFIRKGTVGDWKTHFSVAQNIIFDEEYKKKMEGSGLNFRTEL</sequence>
<evidence type="ECO:0000256" key="4">
    <source>
        <dbReference type="ARBA" id="ARBA00022679"/>
    </source>
</evidence>
<accession>A0A8J1LTJ2</accession>
<evidence type="ECO:0000256" key="3">
    <source>
        <dbReference type="ARBA" id="ARBA00022490"/>
    </source>
</evidence>
<dbReference type="RefSeq" id="XP_041432873.1">
    <property type="nucleotide sequence ID" value="XM_041576939.1"/>
</dbReference>
<gene>
    <name evidence="8" type="primary">LOC108703829</name>
</gene>
<dbReference type="FunFam" id="3.40.50.300:FF:000433">
    <property type="entry name" value="Estrogen sulfotransferase"/>
    <property type="match status" value="1"/>
</dbReference>
<protein>
    <recommendedName>
        <fullName evidence="5">Sulfotransferase</fullName>
        <ecNumber evidence="5">2.8.2.-</ecNumber>
    </recommendedName>
</protein>
<dbReference type="GO" id="GO:0051923">
    <property type="term" value="P:sulfation"/>
    <property type="evidence" value="ECO:0000318"/>
    <property type="project" value="GO_Central"/>
</dbReference>
<comment type="similarity">
    <text evidence="2 5">Belongs to the sulfotransferase 1 family.</text>
</comment>
<proteinExistence type="inferred from homology"/>
<comment type="subcellular location">
    <subcellularLocation>
        <location evidence="1">Cytoplasm</location>
    </subcellularLocation>
</comment>
<evidence type="ECO:0000313" key="8">
    <source>
        <dbReference type="RefSeq" id="XP_041432873.1"/>
    </source>
</evidence>
<reference evidence="8" key="1">
    <citation type="submission" date="2025-08" db="UniProtKB">
        <authorList>
            <consortium name="RefSeq"/>
        </authorList>
    </citation>
    <scope>IDENTIFICATION</scope>
    <source>
        <strain evidence="8">J_2021</strain>
        <tissue evidence="8">Erythrocytes</tissue>
    </source>
</reference>
<keyword evidence="7" id="KW-1185">Reference proteome</keyword>
<dbReference type="InterPro" id="IPR000863">
    <property type="entry name" value="Sulfotransferase_dom"/>
</dbReference>
<dbReference type="GO" id="GO:0005737">
    <property type="term" value="C:cytoplasm"/>
    <property type="evidence" value="ECO:0000318"/>
    <property type="project" value="GO_Central"/>
</dbReference>
<dbReference type="AlphaFoldDB" id="A0A8J1LTJ2"/>
<keyword evidence="3" id="KW-0963">Cytoplasm</keyword>
<dbReference type="InterPro" id="IPR027417">
    <property type="entry name" value="P-loop_NTPase"/>
</dbReference>
<dbReference type="OrthoDB" id="205623at2759"/>
<dbReference type="SUPFAM" id="SSF52540">
    <property type="entry name" value="P-loop containing nucleoside triphosphate hydrolases"/>
    <property type="match status" value="1"/>
</dbReference>